<dbReference type="OrthoDB" id="7067800at2"/>
<dbReference type="RefSeq" id="WP_120695115.1">
    <property type="nucleotide sequence ID" value="NZ_RBDX01000001.1"/>
</dbReference>
<gene>
    <name evidence="2" type="ORF">D7318_02425</name>
    <name evidence="1" type="ORF">D7319_00465</name>
</gene>
<evidence type="ECO:0000313" key="1">
    <source>
        <dbReference type="EMBL" id="RKN12477.1"/>
    </source>
</evidence>
<dbReference type="GO" id="GO:0004061">
    <property type="term" value="F:arylformamidase activity"/>
    <property type="evidence" value="ECO:0007669"/>
    <property type="project" value="InterPro"/>
</dbReference>
<evidence type="ECO:0000313" key="3">
    <source>
        <dbReference type="Proteomes" id="UP000268652"/>
    </source>
</evidence>
<protein>
    <submittedName>
        <fullName evidence="1">Cyclase family protein</fullName>
    </submittedName>
</protein>
<dbReference type="GO" id="GO:0019441">
    <property type="term" value="P:L-tryptophan catabolic process to kynurenine"/>
    <property type="evidence" value="ECO:0007669"/>
    <property type="project" value="InterPro"/>
</dbReference>
<dbReference type="Gene3D" id="3.50.30.50">
    <property type="entry name" value="Putative cyclase"/>
    <property type="match status" value="1"/>
</dbReference>
<dbReference type="AlphaFoldDB" id="A0A3A9X1V2"/>
<dbReference type="InterPro" id="IPR037175">
    <property type="entry name" value="KFase_sf"/>
</dbReference>
<name>A0A3A9X1V2_9ACTN</name>
<dbReference type="PANTHER" id="PTHR34861:SF10">
    <property type="entry name" value="CYCLASE"/>
    <property type="match status" value="1"/>
</dbReference>
<dbReference type="InterPro" id="IPR007325">
    <property type="entry name" value="KFase/CYL"/>
</dbReference>
<comment type="caution">
    <text evidence="1">The sequence shown here is derived from an EMBL/GenBank/DDBJ whole genome shotgun (WGS) entry which is preliminary data.</text>
</comment>
<dbReference type="PANTHER" id="PTHR34861">
    <property type="match status" value="1"/>
</dbReference>
<dbReference type="Proteomes" id="UP000275024">
    <property type="component" value="Unassembled WGS sequence"/>
</dbReference>
<proteinExistence type="predicted"/>
<dbReference type="SUPFAM" id="SSF102198">
    <property type="entry name" value="Putative cyclase"/>
    <property type="match status" value="1"/>
</dbReference>
<dbReference type="EMBL" id="RBDY01000001">
    <property type="protein sequence ID" value="RKN27755.1"/>
    <property type="molecule type" value="Genomic_DNA"/>
</dbReference>
<accession>A0A3A9X1V2</accession>
<sequence>MTPSTGDRLLSVVRDGVRIHDLGRRLFVGMPQSPNHPAYWHTLPRRHGDRVRADGGSAANDMVVMGTHVGTHIDALAHVSQDGLLHGGADAAAAGAGGVYPEHGVHTIAPMVRRGVLLDIPAVLGETCPPGHEITPADLEAAQKRQGTPVGAGDVVLIRSGWGRHFENPDHRVYRGEESGVPGVGEAGARWLAERRAHAAGADTIAFERLAPGAGHSRLPAHRVLLVESGIYIIETLALDELAAAGVHEFTFVLAPLPLFGATGSPVRPLAVVSDTLVPDTVVSCRGGAGIGGTDG</sequence>
<organism evidence="1 4">
    <name type="scientific">Streptomyces radicis</name>
    <dbReference type="NCBI Taxonomy" id="1750517"/>
    <lineage>
        <taxon>Bacteria</taxon>
        <taxon>Bacillati</taxon>
        <taxon>Actinomycetota</taxon>
        <taxon>Actinomycetes</taxon>
        <taxon>Kitasatosporales</taxon>
        <taxon>Streptomycetaceae</taxon>
        <taxon>Streptomyces</taxon>
    </lineage>
</organism>
<dbReference type="Pfam" id="PF04199">
    <property type="entry name" value="Cyclase"/>
    <property type="match status" value="1"/>
</dbReference>
<reference evidence="3 4" key="1">
    <citation type="submission" date="2018-09" db="EMBL/GenBank/DDBJ databases">
        <title>Streptomyces sp. nov. DS1-2, an endophytic actinomycete isolated from roots of Dendrobium scabrilingue.</title>
        <authorList>
            <person name="Kuncharoen N."/>
            <person name="Kudo T."/>
            <person name="Ohkuma M."/>
            <person name="Yuki M."/>
            <person name="Tanasupawat S."/>
        </authorList>
    </citation>
    <scope>NUCLEOTIDE SEQUENCE [LARGE SCALE GENOMIC DNA]</scope>
    <source>
        <strain evidence="1 4">AZ1-7</strain>
        <strain evidence="2 3">DS1-2</strain>
    </source>
</reference>
<dbReference type="Proteomes" id="UP000268652">
    <property type="component" value="Unassembled WGS sequence"/>
</dbReference>
<evidence type="ECO:0000313" key="4">
    <source>
        <dbReference type="Proteomes" id="UP000275024"/>
    </source>
</evidence>
<evidence type="ECO:0000313" key="2">
    <source>
        <dbReference type="EMBL" id="RKN27755.1"/>
    </source>
</evidence>
<dbReference type="EMBL" id="RBDX01000001">
    <property type="protein sequence ID" value="RKN12477.1"/>
    <property type="molecule type" value="Genomic_DNA"/>
</dbReference>
<keyword evidence="3" id="KW-1185">Reference proteome</keyword>